<evidence type="ECO:0000313" key="1">
    <source>
        <dbReference type="EMBL" id="MPM28198.1"/>
    </source>
</evidence>
<sequence>MIKNKNGVIDLLNDLRNFSYSKEDTIVDVELVTEENVNIRYYEDKCIVINYHQYEDAVTTLYKDRKYINKVLFQ</sequence>
<proteinExistence type="predicted"/>
<reference evidence="1" key="1">
    <citation type="submission" date="2019-08" db="EMBL/GenBank/DDBJ databases">
        <authorList>
            <person name="Kucharzyk K."/>
            <person name="Murdoch R.W."/>
            <person name="Higgins S."/>
            <person name="Loffler F."/>
        </authorList>
    </citation>
    <scope>NUCLEOTIDE SEQUENCE</scope>
</reference>
<accession>A0A644YJK9</accession>
<name>A0A644YJK9_9ZZZZ</name>
<organism evidence="1">
    <name type="scientific">bioreactor metagenome</name>
    <dbReference type="NCBI Taxonomy" id="1076179"/>
    <lineage>
        <taxon>unclassified sequences</taxon>
        <taxon>metagenomes</taxon>
        <taxon>ecological metagenomes</taxon>
    </lineage>
</organism>
<dbReference type="EMBL" id="VSSQ01005189">
    <property type="protein sequence ID" value="MPM28198.1"/>
    <property type="molecule type" value="Genomic_DNA"/>
</dbReference>
<gene>
    <name evidence="1" type="ORF">SDC9_74717</name>
</gene>
<comment type="caution">
    <text evidence="1">The sequence shown here is derived from an EMBL/GenBank/DDBJ whole genome shotgun (WGS) entry which is preliminary data.</text>
</comment>
<dbReference type="AlphaFoldDB" id="A0A644YJK9"/>
<protein>
    <submittedName>
        <fullName evidence="1">Uncharacterized protein</fullName>
    </submittedName>
</protein>